<keyword evidence="3 4" id="KW-0460">Magnesium</keyword>
<dbReference type="InterPro" id="IPR002060">
    <property type="entry name" value="Squ/phyt_synthse"/>
</dbReference>
<dbReference type="InterPro" id="IPR008949">
    <property type="entry name" value="Isoprenoid_synthase_dom_sf"/>
</dbReference>
<protein>
    <recommendedName>
        <fullName evidence="4">Isoprenyl transferase</fullName>
        <ecNumber evidence="4">2.5.1.-</ecNumber>
    </recommendedName>
</protein>
<dbReference type="EC" id="2.5.1.-" evidence="4"/>
<keyword evidence="8" id="KW-1185">Reference proteome</keyword>
<keyword evidence="6" id="KW-0812">Transmembrane</keyword>
<dbReference type="PANTHER" id="PTHR10291">
    <property type="entry name" value="DEHYDRODOLICHYL DIPHOSPHATE SYNTHASE FAMILY MEMBER"/>
    <property type="match status" value="1"/>
</dbReference>
<reference evidence="7" key="2">
    <citation type="submission" date="2020-09" db="EMBL/GenBank/DDBJ databases">
        <authorList>
            <person name="Sun Q."/>
            <person name="Ohkuma M."/>
        </authorList>
    </citation>
    <scope>NUCLEOTIDE SEQUENCE</scope>
    <source>
        <strain evidence="7">JCM 3131</strain>
    </source>
</reference>
<feature type="binding site" evidence="4">
    <location>
        <begin position="676"/>
        <end position="679"/>
    </location>
    <ligand>
        <name>substrate</name>
    </ligand>
</feature>
<feature type="binding site" evidence="4">
    <location>
        <position position="726"/>
    </location>
    <ligand>
        <name>substrate</name>
    </ligand>
</feature>
<feature type="transmembrane region" description="Helical" evidence="6">
    <location>
        <begin position="143"/>
        <end position="165"/>
    </location>
</feature>
<feature type="active site" evidence="4">
    <location>
        <position position="675"/>
    </location>
</feature>
<sequence>MSHWWRCLRTAVRYAVREQARNRAALVPAVLIVPLWLGLAHLVLPADPVRFPLRAADRTVRLAANEVAGLSGALHSLTLVVGFMMFLSTSRCAVFYGHLARAGCPRACLAPAQGSVLLLWAVSAAGYATAWVCVFGRPERIDVPALALALCVGALVYGAAGVLLASVTRSEAAGLFMVTSVGFVDLTLQNPVAGPWADAPLLSLLPAYGAMQSAVAAVGTGGTPWRHLLLGMGWAAALSLAGLLVPAVRARGRGGPPATRGRARDGGARERSPGDRMRGGSVRAGGVPGQVRAVSEPPPAPPAVVRVPWRRPGPGRVYRAAGITDPAVRAGYEACRRLVRDSGRLDRAVGLLLPAGLRPLLWAVHGHARTVDALAGAPDDTPRRRAERVAAHSRALETELRRGHSTDPVRAALVDAVWRWDLPGDGLPVTAAGHRTDTTRETRLLTWADWQAYGDRLSFPFGISRLLALLTGPGLSLTAADADALRRWGDAHRLVGALRELCEDARQGSVELPHDVLDEYGVTADDLRRPQRSERVTALVRALADRADAWLAQAARLGAQHPPAAAAWRTLVALQRLELDGLRRRPRGLRRTADHVRFQCLLLGGRLRVARAWRRARTAAVAPPAPPPLPVPRPAPADPPAARAVPLPPLPHPDGVRPPRLPAHRLPRHVAIVMDGNGRWAADRGLPRGEGHGAGGRALRDIVHGALEIGLPCLSVYALSTENWSRTTAETENILRALRTGLDLRTEELWRRDVRLLWSGSADGLPADVVRDLRETVHATRDRAGLTLNLCFNYGGRDEIALAARALARRAVRGELAPDRITARHVGRHLHQPELPDVDLLVRTAGERRTSDFLPWQAACAELVFLDTLWPDADRTHLWDAVRAYTGRERRSGSAGTGR</sequence>
<feature type="transmembrane region" description="Helical" evidence="6">
    <location>
        <begin position="172"/>
        <end position="189"/>
    </location>
</feature>
<dbReference type="GO" id="GO:0016094">
    <property type="term" value="P:polyprenol biosynthetic process"/>
    <property type="evidence" value="ECO:0007669"/>
    <property type="project" value="TreeGrafter"/>
</dbReference>
<feature type="binding site" evidence="4">
    <location>
        <position position="692"/>
    </location>
    <ligand>
        <name>substrate</name>
    </ligand>
</feature>
<dbReference type="Pfam" id="PF00494">
    <property type="entry name" value="SQS_PSY"/>
    <property type="match status" value="1"/>
</dbReference>
<dbReference type="InterPro" id="IPR001441">
    <property type="entry name" value="UPP_synth-like"/>
</dbReference>
<dbReference type="Gene3D" id="1.10.600.10">
    <property type="entry name" value="Farnesyl Diphosphate Synthase"/>
    <property type="match status" value="1"/>
</dbReference>
<keyword evidence="6" id="KW-0472">Membrane</keyword>
<comment type="caution">
    <text evidence="7">The sequence shown here is derived from an EMBL/GenBank/DDBJ whole genome shotgun (WGS) entry which is preliminary data.</text>
</comment>
<feature type="transmembrane region" description="Helical" evidence="6">
    <location>
        <begin position="24"/>
        <end position="44"/>
    </location>
</feature>
<dbReference type="GO" id="GO:0000287">
    <property type="term" value="F:magnesium ion binding"/>
    <property type="evidence" value="ECO:0007669"/>
    <property type="project" value="UniProtKB-UniRule"/>
</dbReference>
<evidence type="ECO:0000256" key="2">
    <source>
        <dbReference type="ARBA" id="ARBA00022723"/>
    </source>
</evidence>
<dbReference type="InterPro" id="IPR018520">
    <property type="entry name" value="UPP_synth-like_CS"/>
</dbReference>
<dbReference type="CDD" id="cd00475">
    <property type="entry name" value="Cis_IPPS"/>
    <property type="match status" value="1"/>
</dbReference>
<evidence type="ECO:0000256" key="4">
    <source>
        <dbReference type="HAMAP-Rule" id="MF_01139"/>
    </source>
</evidence>
<comment type="function">
    <text evidence="4">Catalyzes the condensation of isopentenyl diphosphate (IPP) with allylic pyrophosphates generating different type of terpenoids.</text>
</comment>
<dbReference type="PANTHER" id="PTHR10291:SF0">
    <property type="entry name" value="DEHYDRODOLICHYL DIPHOSPHATE SYNTHASE 2"/>
    <property type="match status" value="1"/>
</dbReference>
<comment type="similarity">
    <text evidence="4">Belongs to the UPP synthase family.</text>
</comment>
<dbReference type="GO" id="GO:0033850">
    <property type="term" value="F:Z-farnesyl diphosphate synthase activity"/>
    <property type="evidence" value="ECO:0007669"/>
    <property type="project" value="TreeGrafter"/>
</dbReference>
<keyword evidence="2 4" id="KW-0479">Metal-binding</keyword>
<accession>A0A918BA12</accession>
<reference evidence="7" key="1">
    <citation type="journal article" date="2014" name="Int. J. Syst. Evol. Microbiol.">
        <title>Complete genome sequence of Corynebacterium casei LMG S-19264T (=DSM 44701T), isolated from a smear-ripened cheese.</title>
        <authorList>
            <consortium name="US DOE Joint Genome Institute (JGI-PGF)"/>
            <person name="Walter F."/>
            <person name="Albersmeier A."/>
            <person name="Kalinowski J."/>
            <person name="Ruckert C."/>
        </authorList>
    </citation>
    <scope>NUCLEOTIDE SEQUENCE</scope>
    <source>
        <strain evidence="7">JCM 3131</strain>
    </source>
</reference>
<feature type="binding site" evidence="4">
    <location>
        <position position="862"/>
    </location>
    <ligand>
        <name>Mg(2+)</name>
        <dbReference type="ChEBI" id="CHEBI:18420"/>
    </ligand>
</feature>
<feature type="binding site" evidence="4">
    <location>
        <begin position="849"/>
        <end position="851"/>
    </location>
    <ligand>
        <name>substrate</name>
    </ligand>
</feature>
<evidence type="ECO:0000256" key="3">
    <source>
        <dbReference type="ARBA" id="ARBA00022842"/>
    </source>
</evidence>
<dbReference type="PROSITE" id="PS01066">
    <property type="entry name" value="UPP_SYNTHASE"/>
    <property type="match status" value="1"/>
</dbReference>
<comment type="subunit">
    <text evidence="4">Homodimer.</text>
</comment>
<evidence type="ECO:0000313" key="7">
    <source>
        <dbReference type="EMBL" id="GGQ47358.1"/>
    </source>
</evidence>
<dbReference type="SUPFAM" id="SSF48576">
    <property type="entry name" value="Terpenoid synthases"/>
    <property type="match status" value="1"/>
</dbReference>
<evidence type="ECO:0000256" key="1">
    <source>
        <dbReference type="ARBA" id="ARBA00022679"/>
    </source>
</evidence>
<dbReference type="SUPFAM" id="SSF64005">
    <property type="entry name" value="Undecaprenyl diphosphate synthase"/>
    <property type="match status" value="1"/>
</dbReference>
<feature type="transmembrane region" description="Helical" evidence="6">
    <location>
        <begin position="201"/>
        <end position="221"/>
    </location>
</feature>
<name>A0A918BA12_9ACTN</name>
<gene>
    <name evidence="7" type="ORF">GCM10010145_15450</name>
</gene>
<feature type="region of interest" description="Disordered" evidence="5">
    <location>
        <begin position="251"/>
        <end position="307"/>
    </location>
</feature>
<keyword evidence="6" id="KW-1133">Transmembrane helix</keyword>
<evidence type="ECO:0000256" key="5">
    <source>
        <dbReference type="SAM" id="MobiDB-lite"/>
    </source>
</evidence>
<feature type="region of interest" description="Disordered" evidence="5">
    <location>
        <begin position="619"/>
        <end position="657"/>
    </location>
</feature>
<dbReference type="Pfam" id="PF01255">
    <property type="entry name" value="Prenyltransf"/>
    <property type="match status" value="1"/>
</dbReference>
<feature type="binding site" evidence="4">
    <location>
        <begin position="720"/>
        <end position="722"/>
    </location>
    <ligand>
        <name>substrate</name>
    </ligand>
</feature>
<dbReference type="HAMAP" id="MF_01139">
    <property type="entry name" value="ISPT"/>
    <property type="match status" value="1"/>
</dbReference>
<organism evidence="7 8">
    <name type="scientific">Streptomyces ruber</name>
    <dbReference type="NCBI Taxonomy" id="83378"/>
    <lineage>
        <taxon>Bacteria</taxon>
        <taxon>Bacillati</taxon>
        <taxon>Actinomycetota</taxon>
        <taxon>Actinomycetes</taxon>
        <taxon>Kitasatosporales</taxon>
        <taxon>Streptomycetaceae</taxon>
        <taxon>Streptomyces</taxon>
    </lineage>
</organism>
<dbReference type="NCBIfam" id="TIGR00055">
    <property type="entry name" value="uppS"/>
    <property type="match status" value="1"/>
</dbReference>
<feature type="binding site" evidence="4">
    <location>
        <position position="680"/>
    </location>
    <ligand>
        <name>substrate</name>
    </ligand>
</feature>
<keyword evidence="1 4" id="KW-0808">Transferase</keyword>
<dbReference type="GO" id="GO:0005886">
    <property type="term" value="C:plasma membrane"/>
    <property type="evidence" value="ECO:0007669"/>
    <property type="project" value="TreeGrafter"/>
</dbReference>
<proteinExistence type="inferred from homology"/>
<dbReference type="InterPro" id="IPR036424">
    <property type="entry name" value="UPP_synth-like_sf"/>
</dbReference>
<feature type="compositionally biased region" description="Basic and acidic residues" evidence="5">
    <location>
        <begin position="262"/>
        <end position="278"/>
    </location>
</feature>
<feature type="binding site" evidence="4">
    <location>
        <position position="675"/>
    </location>
    <ligand>
        <name>Mg(2+)</name>
        <dbReference type="ChEBI" id="CHEBI:18420"/>
    </ligand>
</feature>
<feature type="active site" description="Proton acceptor" evidence="4">
    <location>
        <position position="723"/>
    </location>
</feature>
<dbReference type="AlphaFoldDB" id="A0A918BA12"/>
<dbReference type="Gene3D" id="3.40.1180.10">
    <property type="entry name" value="Decaprenyl diphosphate synthase-like"/>
    <property type="match status" value="1"/>
</dbReference>
<dbReference type="GO" id="GO:0008834">
    <property type="term" value="F:ditrans,polycis-undecaprenyl-diphosphate synthase [(2E,6E)-farnesyl-diphosphate specific] activity"/>
    <property type="evidence" value="ECO:0007669"/>
    <property type="project" value="TreeGrafter"/>
</dbReference>
<dbReference type="Proteomes" id="UP000620156">
    <property type="component" value="Unassembled WGS sequence"/>
</dbReference>
<dbReference type="EMBL" id="BMQK01000002">
    <property type="protein sequence ID" value="GGQ47358.1"/>
    <property type="molecule type" value="Genomic_DNA"/>
</dbReference>
<dbReference type="GO" id="GO:0030145">
    <property type="term" value="F:manganese ion binding"/>
    <property type="evidence" value="ECO:0007669"/>
    <property type="project" value="TreeGrafter"/>
</dbReference>
<dbReference type="GO" id="GO:0005829">
    <property type="term" value="C:cytosol"/>
    <property type="evidence" value="ECO:0007669"/>
    <property type="project" value="TreeGrafter"/>
</dbReference>
<feature type="binding site" evidence="4">
    <location>
        <position position="724"/>
    </location>
    <ligand>
        <name>substrate</name>
    </ligand>
</feature>
<comment type="cofactor">
    <cofactor evidence="4">
        <name>Mg(2+)</name>
        <dbReference type="ChEBI" id="CHEBI:18420"/>
    </cofactor>
    <text evidence="4">Binds 2 magnesium ions per subunit.</text>
</comment>
<evidence type="ECO:0000313" key="8">
    <source>
        <dbReference type="Proteomes" id="UP000620156"/>
    </source>
</evidence>
<feature type="transmembrane region" description="Helical" evidence="6">
    <location>
        <begin position="228"/>
        <end position="248"/>
    </location>
</feature>
<feature type="compositionally biased region" description="Pro residues" evidence="5">
    <location>
        <begin position="623"/>
        <end position="639"/>
    </location>
</feature>
<feature type="transmembrane region" description="Helical" evidence="6">
    <location>
        <begin position="117"/>
        <end position="137"/>
    </location>
</feature>
<feature type="binding site" evidence="4">
    <location>
        <position position="843"/>
    </location>
    <ligand>
        <name>substrate</name>
    </ligand>
</feature>
<feature type="binding site" evidence="4">
    <location>
        <position position="688"/>
    </location>
    <ligand>
        <name>substrate</name>
    </ligand>
</feature>
<evidence type="ECO:0000256" key="6">
    <source>
        <dbReference type="SAM" id="Phobius"/>
    </source>
</evidence>
<feature type="transmembrane region" description="Helical" evidence="6">
    <location>
        <begin position="73"/>
        <end position="96"/>
    </location>
</feature>